<name>A0A0M1P574_9BACL</name>
<evidence type="ECO:0000313" key="2">
    <source>
        <dbReference type="Proteomes" id="UP000036932"/>
    </source>
</evidence>
<dbReference type="Proteomes" id="UP000036932">
    <property type="component" value="Unassembled WGS sequence"/>
</dbReference>
<dbReference type="EMBL" id="LIUT01000001">
    <property type="protein sequence ID" value="KOR89638.1"/>
    <property type="molecule type" value="Genomic_DNA"/>
</dbReference>
<protein>
    <submittedName>
        <fullName evidence="1">Uncharacterized protein</fullName>
    </submittedName>
</protein>
<evidence type="ECO:0000313" key="1">
    <source>
        <dbReference type="EMBL" id="KOR89638.1"/>
    </source>
</evidence>
<dbReference type="AlphaFoldDB" id="A0A0M1P574"/>
<keyword evidence="2" id="KW-1185">Reference proteome</keyword>
<accession>A0A0M1P574</accession>
<dbReference type="PATRIC" id="fig|1705565.3.peg.4239"/>
<comment type="caution">
    <text evidence="1">The sequence shown here is derived from an EMBL/GenBank/DDBJ whole genome shotgun (WGS) entry which is preliminary data.</text>
</comment>
<sequence>MTEWNLKYKVDSLFKVVEVEHFAGVKFYLKENTIFCELCVQADNIDEAVVKGINELKVVRTAIIFSLKQSLDFELIEVHELSSSSTAKQGASFLPLTLNIREVLTLEKADNIRKLLAQIEKFDKTATSAIFFYTRGVEIHEWNIEAFINYFKCIELIADKFLQEYIVKNEIKNRSNTDKLIEELKILIIDNNSDKENIKEHVKSIYKTELIHIKLKVENTLNKFKLSKHVPRMKKMVDLRSSVAAHGSTSTIIKDEQVDYLQGVAKELILEYIQQLNID</sequence>
<reference evidence="2" key="1">
    <citation type="submission" date="2015-08" db="EMBL/GenBank/DDBJ databases">
        <title>Genome sequencing project for genomic taxonomy and phylogenomics of Bacillus-like bacteria.</title>
        <authorList>
            <person name="Liu B."/>
            <person name="Wang J."/>
            <person name="Zhu Y."/>
            <person name="Liu G."/>
            <person name="Chen Q."/>
            <person name="Chen Z."/>
            <person name="Lan J."/>
            <person name="Che J."/>
            <person name="Ge C."/>
            <person name="Shi H."/>
            <person name="Pan Z."/>
            <person name="Liu X."/>
        </authorList>
    </citation>
    <scope>NUCLEOTIDE SEQUENCE [LARGE SCALE GENOMIC DNA]</scope>
    <source>
        <strain evidence="2">FJAT-22460</strain>
    </source>
</reference>
<organism evidence="1 2">
    <name type="scientific">Paenibacillus solani</name>
    <dbReference type="NCBI Taxonomy" id="1705565"/>
    <lineage>
        <taxon>Bacteria</taxon>
        <taxon>Bacillati</taxon>
        <taxon>Bacillota</taxon>
        <taxon>Bacilli</taxon>
        <taxon>Bacillales</taxon>
        <taxon>Paenibacillaceae</taxon>
        <taxon>Paenibacillus</taxon>
    </lineage>
</organism>
<dbReference type="RefSeq" id="WP_054402674.1">
    <property type="nucleotide sequence ID" value="NZ_LIUT01000001.1"/>
</dbReference>
<proteinExistence type="predicted"/>
<gene>
    <name evidence="1" type="ORF">AM231_11185</name>
</gene>